<evidence type="ECO:0000313" key="2">
    <source>
        <dbReference type="Proteomes" id="UP000805193"/>
    </source>
</evidence>
<sequence length="91" mass="10171">SPAQMTLAQSMTRFAEKRKTGEDIAREFCRSLCQGGLALHQADGPVGELFRTRCPAARTLPALDQLYKKYLPEVYAKDVDTVTQLVADRRV</sequence>
<keyword evidence="2" id="KW-1185">Reference proteome</keyword>
<name>A0AC60QRW1_IXOPE</name>
<feature type="non-terminal residue" evidence="1">
    <location>
        <position position="91"/>
    </location>
</feature>
<evidence type="ECO:0000313" key="1">
    <source>
        <dbReference type="EMBL" id="KAG0438365.1"/>
    </source>
</evidence>
<gene>
    <name evidence="1" type="ORF">HPB47_017041</name>
</gene>
<feature type="non-terminal residue" evidence="1">
    <location>
        <position position="1"/>
    </location>
</feature>
<organism evidence="1 2">
    <name type="scientific">Ixodes persulcatus</name>
    <name type="common">Taiga tick</name>
    <dbReference type="NCBI Taxonomy" id="34615"/>
    <lineage>
        <taxon>Eukaryota</taxon>
        <taxon>Metazoa</taxon>
        <taxon>Ecdysozoa</taxon>
        <taxon>Arthropoda</taxon>
        <taxon>Chelicerata</taxon>
        <taxon>Arachnida</taxon>
        <taxon>Acari</taxon>
        <taxon>Parasitiformes</taxon>
        <taxon>Ixodida</taxon>
        <taxon>Ixodoidea</taxon>
        <taxon>Ixodidae</taxon>
        <taxon>Ixodinae</taxon>
        <taxon>Ixodes</taxon>
    </lineage>
</organism>
<protein>
    <submittedName>
        <fullName evidence="1">Uncharacterized protein</fullName>
    </submittedName>
</protein>
<proteinExistence type="predicted"/>
<reference evidence="1 2" key="1">
    <citation type="journal article" date="2020" name="Cell">
        <title>Large-Scale Comparative Analyses of Tick Genomes Elucidate Their Genetic Diversity and Vector Capacities.</title>
        <authorList>
            <consortium name="Tick Genome and Microbiome Consortium (TIGMIC)"/>
            <person name="Jia N."/>
            <person name="Wang J."/>
            <person name="Shi W."/>
            <person name="Du L."/>
            <person name="Sun Y."/>
            <person name="Zhan W."/>
            <person name="Jiang J.F."/>
            <person name="Wang Q."/>
            <person name="Zhang B."/>
            <person name="Ji P."/>
            <person name="Bell-Sakyi L."/>
            <person name="Cui X.M."/>
            <person name="Yuan T.T."/>
            <person name="Jiang B.G."/>
            <person name="Yang W.F."/>
            <person name="Lam T.T."/>
            <person name="Chang Q.C."/>
            <person name="Ding S.J."/>
            <person name="Wang X.J."/>
            <person name="Zhu J.G."/>
            <person name="Ruan X.D."/>
            <person name="Zhao L."/>
            <person name="Wei J.T."/>
            <person name="Ye R.Z."/>
            <person name="Que T.C."/>
            <person name="Du C.H."/>
            <person name="Zhou Y.H."/>
            <person name="Cheng J.X."/>
            <person name="Dai P.F."/>
            <person name="Guo W.B."/>
            <person name="Han X.H."/>
            <person name="Huang E.J."/>
            <person name="Li L.F."/>
            <person name="Wei W."/>
            <person name="Gao Y.C."/>
            <person name="Liu J.Z."/>
            <person name="Shao H.Z."/>
            <person name="Wang X."/>
            <person name="Wang C.C."/>
            <person name="Yang T.C."/>
            <person name="Huo Q.B."/>
            <person name="Li W."/>
            <person name="Chen H.Y."/>
            <person name="Chen S.E."/>
            <person name="Zhou L.G."/>
            <person name="Ni X.B."/>
            <person name="Tian J.H."/>
            <person name="Sheng Y."/>
            <person name="Liu T."/>
            <person name="Pan Y.S."/>
            <person name="Xia L.Y."/>
            <person name="Li J."/>
            <person name="Zhao F."/>
            <person name="Cao W.C."/>
        </authorList>
    </citation>
    <scope>NUCLEOTIDE SEQUENCE [LARGE SCALE GENOMIC DNA]</scope>
    <source>
        <strain evidence="1">Iper-2018</strain>
    </source>
</reference>
<dbReference type="EMBL" id="JABSTQ010005880">
    <property type="protein sequence ID" value="KAG0438365.1"/>
    <property type="molecule type" value="Genomic_DNA"/>
</dbReference>
<dbReference type="Proteomes" id="UP000805193">
    <property type="component" value="Unassembled WGS sequence"/>
</dbReference>
<accession>A0AC60QRW1</accession>
<comment type="caution">
    <text evidence="1">The sequence shown here is derived from an EMBL/GenBank/DDBJ whole genome shotgun (WGS) entry which is preliminary data.</text>
</comment>